<sequence length="203" mass="21407">MAAIGASRKASEQKVPQTTQQQATASDLGRAKSLKPYTTDVHGLQLMATAPPTGESNSGLFSGITRSSSLVTGVGSPHERSLWSAYSSMVLHLNSTCFVSAADVACCLATVLVVGVLIVALAVLTDRGSQDTRHRQTEVVIRGPFGVLRGLALPVRGGDYAYTFLGVPFAPPMIDTMRFRPSRLQAFGKSPNTTTSKANLPVS</sequence>
<proteinExistence type="predicted"/>
<gene>
    <name evidence="1" type="ORF">HPB50_002968</name>
</gene>
<protein>
    <submittedName>
        <fullName evidence="1">Uncharacterized protein</fullName>
    </submittedName>
</protein>
<reference evidence="1" key="1">
    <citation type="submission" date="2020-05" db="EMBL/GenBank/DDBJ databases">
        <title>Large-scale comparative analyses of tick genomes elucidate their genetic diversity and vector capacities.</title>
        <authorList>
            <person name="Jia N."/>
            <person name="Wang J."/>
            <person name="Shi W."/>
            <person name="Du L."/>
            <person name="Sun Y."/>
            <person name="Zhan W."/>
            <person name="Jiang J."/>
            <person name="Wang Q."/>
            <person name="Zhang B."/>
            <person name="Ji P."/>
            <person name="Sakyi L.B."/>
            <person name="Cui X."/>
            <person name="Yuan T."/>
            <person name="Jiang B."/>
            <person name="Yang W."/>
            <person name="Lam T.T.-Y."/>
            <person name="Chang Q."/>
            <person name="Ding S."/>
            <person name="Wang X."/>
            <person name="Zhu J."/>
            <person name="Ruan X."/>
            <person name="Zhao L."/>
            <person name="Wei J."/>
            <person name="Que T."/>
            <person name="Du C."/>
            <person name="Cheng J."/>
            <person name="Dai P."/>
            <person name="Han X."/>
            <person name="Huang E."/>
            <person name="Gao Y."/>
            <person name="Liu J."/>
            <person name="Shao H."/>
            <person name="Ye R."/>
            <person name="Li L."/>
            <person name="Wei W."/>
            <person name="Wang X."/>
            <person name="Wang C."/>
            <person name="Yang T."/>
            <person name="Huo Q."/>
            <person name="Li W."/>
            <person name="Guo W."/>
            <person name="Chen H."/>
            <person name="Zhou L."/>
            <person name="Ni X."/>
            <person name="Tian J."/>
            <person name="Zhou Y."/>
            <person name="Sheng Y."/>
            <person name="Liu T."/>
            <person name="Pan Y."/>
            <person name="Xia L."/>
            <person name="Li J."/>
            <person name="Zhao F."/>
            <person name="Cao W."/>
        </authorList>
    </citation>
    <scope>NUCLEOTIDE SEQUENCE</scope>
    <source>
        <strain evidence="1">Hyas-2018</strain>
    </source>
</reference>
<evidence type="ECO:0000313" key="1">
    <source>
        <dbReference type="EMBL" id="KAH6935019.1"/>
    </source>
</evidence>
<evidence type="ECO:0000313" key="2">
    <source>
        <dbReference type="Proteomes" id="UP000821845"/>
    </source>
</evidence>
<comment type="caution">
    <text evidence="1">The sequence shown here is derived from an EMBL/GenBank/DDBJ whole genome shotgun (WGS) entry which is preliminary data.</text>
</comment>
<accession>A0ACB7SQR9</accession>
<name>A0ACB7SQR9_HYAAI</name>
<organism evidence="1 2">
    <name type="scientific">Hyalomma asiaticum</name>
    <name type="common">Tick</name>
    <dbReference type="NCBI Taxonomy" id="266040"/>
    <lineage>
        <taxon>Eukaryota</taxon>
        <taxon>Metazoa</taxon>
        <taxon>Ecdysozoa</taxon>
        <taxon>Arthropoda</taxon>
        <taxon>Chelicerata</taxon>
        <taxon>Arachnida</taxon>
        <taxon>Acari</taxon>
        <taxon>Parasitiformes</taxon>
        <taxon>Ixodida</taxon>
        <taxon>Ixodoidea</taxon>
        <taxon>Ixodidae</taxon>
        <taxon>Hyalomminae</taxon>
        <taxon>Hyalomma</taxon>
    </lineage>
</organism>
<dbReference type="EMBL" id="CM023483">
    <property type="protein sequence ID" value="KAH6935019.1"/>
    <property type="molecule type" value="Genomic_DNA"/>
</dbReference>
<dbReference type="Proteomes" id="UP000821845">
    <property type="component" value="Chromosome 3"/>
</dbReference>
<keyword evidence="2" id="KW-1185">Reference proteome</keyword>